<evidence type="ECO:0000313" key="17">
    <source>
        <dbReference type="EMBL" id="KFN03603.1"/>
    </source>
</evidence>
<keyword evidence="18" id="KW-0969">Cilium</keyword>
<evidence type="ECO:0000256" key="1">
    <source>
        <dbReference type="ARBA" id="ARBA00004413"/>
    </source>
</evidence>
<dbReference type="RefSeq" id="WP_042983023.1">
    <property type="nucleotide sequence ID" value="NZ_JMQC01000008.1"/>
</dbReference>
<keyword evidence="7" id="KW-1005">Bacterial flagellum biogenesis</keyword>
<dbReference type="PANTHER" id="PTHR43134">
    <property type="entry name" value="SIGNAL RECOGNITION PARTICLE RECEPTOR SUBUNIT ALPHA"/>
    <property type="match status" value="1"/>
</dbReference>
<keyword evidence="18" id="KW-0966">Cell projection</keyword>
<keyword evidence="8" id="KW-0653">Protein transport</keyword>
<feature type="domain" description="AAA+ ATPase" evidence="15">
    <location>
        <begin position="224"/>
        <end position="362"/>
    </location>
</feature>
<keyword evidence="10" id="KW-0472">Membrane</keyword>
<keyword evidence="5" id="KW-1003">Cell membrane</keyword>
<evidence type="ECO:0000256" key="12">
    <source>
        <dbReference type="ARBA" id="ARBA00025337"/>
    </source>
</evidence>
<proteinExistence type="inferred from homology"/>
<keyword evidence="6" id="KW-0547">Nucleotide-binding</keyword>
<evidence type="ECO:0000313" key="18">
    <source>
        <dbReference type="EMBL" id="RFT68519.1"/>
    </source>
</evidence>
<evidence type="ECO:0000256" key="13">
    <source>
        <dbReference type="ARBA" id="ARBA00030866"/>
    </source>
</evidence>
<dbReference type="InterPro" id="IPR000897">
    <property type="entry name" value="SRP54_GTPase_dom"/>
</dbReference>
<dbReference type="Proteomes" id="UP000264294">
    <property type="component" value="Unassembled WGS sequence"/>
</dbReference>
<dbReference type="GO" id="GO:0044781">
    <property type="term" value="P:bacterial-type flagellum organization"/>
    <property type="evidence" value="ECO:0007669"/>
    <property type="project" value="UniProtKB-KW"/>
</dbReference>
<dbReference type="PANTHER" id="PTHR43134:SF3">
    <property type="entry name" value="FLAGELLAR BIOSYNTHESIS PROTEIN FLHF"/>
    <property type="match status" value="1"/>
</dbReference>
<keyword evidence="20" id="KW-1185">Reference proteome</keyword>
<reference evidence="18 20" key="2">
    <citation type="submission" date="2018-08" db="EMBL/GenBank/DDBJ databases">
        <title>Bacillus clarus sp. nov. strain PS00077A.</title>
        <authorList>
            <person name="Mendez Acevedo M."/>
            <person name="Carroll L."/>
            <person name="Mukherjee M."/>
            <person name="Wiedmann M."/>
            <person name="Kovac J."/>
        </authorList>
    </citation>
    <scope>NUCLEOTIDE SEQUENCE [LARGE SCALE GENOMIC DNA]</scope>
    <source>
        <strain evidence="18 20">PS00077A</strain>
    </source>
</reference>
<dbReference type="PATRIC" id="fig|1405.8.peg.4246"/>
<keyword evidence="9" id="KW-0342">GTP-binding</keyword>
<accession>A0A090YZU8</accession>
<keyword evidence="4" id="KW-0813">Transport</keyword>
<feature type="domain" description="SRP54-type proteins GTP-binding" evidence="16">
    <location>
        <begin position="225"/>
        <end position="418"/>
    </location>
</feature>
<gene>
    <name evidence="18" type="primary">flhF</name>
    <name evidence="18" type="ORF">D0U04_03450</name>
    <name evidence="17" type="ORF">DJ93_4138</name>
</gene>
<dbReference type="CDD" id="cd17873">
    <property type="entry name" value="FlhF"/>
    <property type="match status" value="1"/>
</dbReference>
<evidence type="ECO:0000256" key="2">
    <source>
        <dbReference type="ARBA" id="ARBA00008531"/>
    </source>
</evidence>
<evidence type="ECO:0000256" key="8">
    <source>
        <dbReference type="ARBA" id="ARBA00022927"/>
    </source>
</evidence>
<evidence type="ECO:0000256" key="9">
    <source>
        <dbReference type="ARBA" id="ARBA00023134"/>
    </source>
</evidence>
<keyword evidence="18" id="KW-0282">Flagellum</keyword>
<dbReference type="AlphaFoldDB" id="A0A090YZU8"/>
<dbReference type="GO" id="GO:0005525">
    <property type="term" value="F:GTP binding"/>
    <property type="evidence" value="ECO:0007669"/>
    <property type="project" value="UniProtKB-KW"/>
</dbReference>
<evidence type="ECO:0000256" key="7">
    <source>
        <dbReference type="ARBA" id="ARBA00022795"/>
    </source>
</evidence>
<dbReference type="InterPro" id="IPR047040">
    <property type="entry name" value="FlhF__GTPase_dom"/>
</dbReference>
<dbReference type="GO" id="GO:0005047">
    <property type="term" value="F:signal recognition particle binding"/>
    <property type="evidence" value="ECO:0007669"/>
    <property type="project" value="TreeGrafter"/>
</dbReference>
<dbReference type="Proteomes" id="UP000029389">
    <property type="component" value="Unassembled WGS sequence"/>
</dbReference>
<dbReference type="GO" id="GO:0015031">
    <property type="term" value="P:protein transport"/>
    <property type="evidence" value="ECO:0007669"/>
    <property type="project" value="UniProtKB-KW"/>
</dbReference>
<evidence type="ECO:0000256" key="4">
    <source>
        <dbReference type="ARBA" id="ARBA00022448"/>
    </source>
</evidence>
<keyword evidence="14" id="KW-0175">Coiled coil</keyword>
<evidence type="ECO:0000259" key="15">
    <source>
        <dbReference type="SMART" id="SM00382"/>
    </source>
</evidence>
<organism evidence="17 19">
    <name type="scientific">Bacillus clarus</name>
    <dbReference type="NCBI Taxonomy" id="2338372"/>
    <lineage>
        <taxon>Bacteria</taxon>
        <taxon>Bacillati</taxon>
        <taxon>Bacillota</taxon>
        <taxon>Bacilli</taxon>
        <taxon>Bacillales</taxon>
        <taxon>Bacillaceae</taxon>
        <taxon>Bacillus</taxon>
        <taxon>Bacillus cereus group</taxon>
    </lineage>
</organism>
<dbReference type="InterPro" id="IPR003593">
    <property type="entry name" value="AAA+_ATPase"/>
</dbReference>
<dbReference type="Gene3D" id="1.20.120.1380">
    <property type="entry name" value="Flagellar FlhF biosynthesis protein, N domain"/>
    <property type="match status" value="1"/>
</dbReference>
<protein>
    <recommendedName>
        <fullName evidence="3">Flagellar biosynthesis protein FlhF</fullName>
    </recommendedName>
    <alternativeName>
        <fullName evidence="13">Flagella-associated GTP-binding protein</fullName>
    </alternativeName>
</protein>
<dbReference type="EMBL" id="JMQC01000008">
    <property type="protein sequence ID" value="KFN03603.1"/>
    <property type="molecule type" value="Genomic_DNA"/>
</dbReference>
<evidence type="ECO:0000256" key="11">
    <source>
        <dbReference type="ARBA" id="ARBA00023225"/>
    </source>
</evidence>
<comment type="subcellular location">
    <subcellularLocation>
        <location evidence="1">Cell membrane</location>
        <topology evidence="1">Peripheral membrane protein</topology>
        <orientation evidence="1">Cytoplasmic side</orientation>
    </subcellularLocation>
</comment>
<dbReference type="FunFam" id="3.40.50.300:FF:000695">
    <property type="entry name" value="Flagellar biosynthesis regulator FlhF"/>
    <property type="match status" value="1"/>
</dbReference>
<sequence length="420" mass="48179">MDRKQKKEALKRITAASKNELYRKLFNQYSTEYYYVVDESVSRSIPCFWKKKYEMLIAFAEDKKEEKDVEGNPFHEQLLHVVNDISRENVKVQQVQSILHNLENEKSSIPDFTVQIGNSEEWVKKKQKLLPLFQKGIVVMKHMEDTATSPAKKQEKQQSLPFIIQKVIRMLEQNDVEQAFIHAYIEKLKAQFENATMIKEEEVIMFILEDMKVHFSTENIFEQDIQTIALIGPTGVGKTTTLAKMAWKFHKKGKTIGFITTDYSRIGTAQQLQDYVKIIGSEVIAVQDKSAMTRALTYFKVEACVDYILIDTAGKNYRTLETVEEIIETMEQVEPDYICLTLSASMKSKDMIEIITNFKDIHIDGIVLTKFDETASSGELLRIPAVSTAPIVLMTDGQDVKQNIHIATAEHLAEQILQTS</sequence>
<dbReference type="Gene3D" id="3.40.50.300">
    <property type="entry name" value="P-loop containing nucleotide triphosphate hydrolases"/>
    <property type="match status" value="1"/>
</dbReference>
<dbReference type="SMART" id="SM00382">
    <property type="entry name" value="AAA"/>
    <property type="match status" value="1"/>
</dbReference>
<evidence type="ECO:0000256" key="3">
    <source>
        <dbReference type="ARBA" id="ARBA00014919"/>
    </source>
</evidence>
<dbReference type="GO" id="GO:0006614">
    <property type="term" value="P:SRP-dependent cotranslational protein targeting to membrane"/>
    <property type="evidence" value="ECO:0007669"/>
    <property type="project" value="InterPro"/>
</dbReference>
<evidence type="ECO:0000256" key="5">
    <source>
        <dbReference type="ARBA" id="ARBA00022475"/>
    </source>
</evidence>
<dbReference type="SUPFAM" id="SSF52540">
    <property type="entry name" value="P-loop containing nucleoside triphosphate hydrolases"/>
    <property type="match status" value="1"/>
</dbReference>
<dbReference type="SMART" id="SM00962">
    <property type="entry name" value="SRP54"/>
    <property type="match status" value="1"/>
</dbReference>
<comment type="similarity">
    <text evidence="2">Belongs to the GTP-binding SRP family.</text>
</comment>
<evidence type="ECO:0000313" key="19">
    <source>
        <dbReference type="Proteomes" id="UP000029389"/>
    </source>
</evidence>
<dbReference type="GO" id="GO:0003924">
    <property type="term" value="F:GTPase activity"/>
    <property type="evidence" value="ECO:0007669"/>
    <property type="project" value="InterPro"/>
</dbReference>
<dbReference type="Pfam" id="PF00448">
    <property type="entry name" value="SRP54"/>
    <property type="match status" value="1"/>
</dbReference>
<reference evidence="17 19" key="1">
    <citation type="submission" date="2014-04" db="EMBL/GenBank/DDBJ databases">
        <authorList>
            <person name="Bishop-Lilly K.A."/>
            <person name="Broomall S.M."/>
            <person name="Chain P.S."/>
            <person name="Chertkov O."/>
            <person name="Coyne S.R."/>
            <person name="Daligault H.E."/>
            <person name="Davenport K.W."/>
            <person name="Erkkila T."/>
            <person name="Frey K.G."/>
            <person name="Gibbons H.S."/>
            <person name="Gu W."/>
            <person name="Jaissle J."/>
            <person name="Johnson S.L."/>
            <person name="Koroleva G.I."/>
            <person name="Ladner J.T."/>
            <person name="Lo C.-C."/>
            <person name="Minogue T.D."/>
            <person name="Munk C."/>
            <person name="Palacios G.F."/>
            <person name="Redden C.L."/>
            <person name="Rosenzweig C.N."/>
            <person name="Scholz M.B."/>
            <person name="Teshima H."/>
            <person name="Xu Y."/>
        </authorList>
    </citation>
    <scope>NUCLEOTIDE SEQUENCE [LARGE SCALE GENOMIC DNA]</scope>
    <source>
        <strain evidence="17 19">BHP</strain>
    </source>
</reference>
<comment type="caution">
    <text evidence="17">The sequence shown here is derived from an EMBL/GenBank/DDBJ whole genome shotgun (WGS) entry which is preliminary data.</text>
</comment>
<dbReference type="EMBL" id="QVOD01000002">
    <property type="protein sequence ID" value="RFT68519.1"/>
    <property type="molecule type" value="Genomic_DNA"/>
</dbReference>
<evidence type="ECO:0000256" key="14">
    <source>
        <dbReference type="SAM" id="Coils"/>
    </source>
</evidence>
<evidence type="ECO:0000259" key="16">
    <source>
        <dbReference type="SMART" id="SM00962"/>
    </source>
</evidence>
<feature type="coiled-coil region" evidence="14">
    <location>
        <begin position="50"/>
        <end position="105"/>
    </location>
</feature>
<name>A0A090YZU8_9BACI</name>
<evidence type="ECO:0000256" key="10">
    <source>
        <dbReference type="ARBA" id="ARBA00023136"/>
    </source>
</evidence>
<dbReference type="InterPro" id="IPR027417">
    <property type="entry name" value="P-loop_NTPase"/>
</dbReference>
<keyword evidence="11" id="KW-1006">Bacterial flagellum protein export</keyword>
<comment type="function">
    <text evidence="12">Necessary for flagellar biosynthesis. May be involved in translocation of the flagellum.</text>
</comment>
<evidence type="ECO:0000313" key="20">
    <source>
        <dbReference type="Proteomes" id="UP000264294"/>
    </source>
</evidence>
<evidence type="ECO:0000256" key="6">
    <source>
        <dbReference type="ARBA" id="ARBA00022741"/>
    </source>
</evidence>
<dbReference type="GO" id="GO:0005886">
    <property type="term" value="C:plasma membrane"/>
    <property type="evidence" value="ECO:0007669"/>
    <property type="project" value="UniProtKB-SubCell"/>
</dbReference>